<keyword evidence="2" id="KW-1185">Reference proteome</keyword>
<reference evidence="1" key="1">
    <citation type="journal article" date="2020" name="Stud. Mycol.">
        <title>101 Dothideomycetes genomes: a test case for predicting lifestyles and emergence of pathogens.</title>
        <authorList>
            <person name="Haridas S."/>
            <person name="Albert R."/>
            <person name="Binder M."/>
            <person name="Bloem J."/>
            <person name="Labutti K."/>
            <person name="Salamov A."/>
            <person name="Andreopoulos B."/>
            <person name="Baker S."/>
            <person name="Barry K."/>
            <person name="Bills G."/>
            <person name="Bluhm B."/>
            <person name="Cannon C."/>
            <person name="Castanera R."/>
            <person name="Culley D."/>
            <person name="Daum C."/>
            <person name="Ezra D."/>
            <person name="Gonzalez J."/>
            <person name="Henrissat B."/>
            <person name="Kuo A."/>
            <person name="Liang C."/>
            <person name="Lipzen A."/>
            <person name="Lutzoni F."/>
            <person name="Magnuson J."/>
            <person name="Mondo S."/>
            <person name="Nolan M."/>
            <person name="Ohm R."/>
            <person name="Pangilinan J."/>
            <person name="Park H.-J."/>
            <person name="Ramirez L."/>
            <person name="Alfaro M."/>
            <person name="Sun H."/>
            <person name="Tritt A."/>
            <person name="Yoshinaga Y."/>
            <person name="Zwiers L.-H."/>
            <person name="Turgeon B."/>
            <person name="Goodwin S."/>
            <person name="Spatafora J."/>
            <person name="Crous P."/>
            <person name="Grigoriev I."/>
        </authorList>
    </citation>
    <scope>NUCLEOTIDE SEQUENCE</scope>
    <source>
        <strain evidence="1">CBS 175.79</strain>
    </source>
</reference>
<evidence type="ECO:0000313" key="2">
    <source>
        <dbReference type="Proteomes" id="UP000799778"/>
    </source>
</evidence>
<proteinExistence type="predicted"/>
<dbReference type="AlphaFoldDB" id="A0A6A5XVB3"/>
<sequence length="206" mass="23831">MPSIFWLSISYLVYRTFHKERICCVFVVIVHLSFVSPLPVTRRIETCAEFSTESSNSENRKFARVINHKRVAANRLTRIIIEMTLLVVQAMGLDDSALWPMRRTGMKRWPNATDCIYCTYIRSTYGILRSVFDTLNVMQKQNSIIGYTYTHMYLSAILELGHGGVQKHSSIQPHIPIHAFYQCNLLSHLHPVNCPINLYRNLARNP</sequence>
<dbReference type="EMBL" id="ML978068">
    <property type="protein sequence ID" value="KAF2016873.1"/>
    <property type="molecule type" value="Genomic_DNA"/>
</dbReference>
<gene>
    <name evidence="1" type="ORF">BU24DRAFT_139957</name>
</gene>
<dbReference type="RefSeq" id="XP_033385212.1">
    <property type="nucleotide sequence ID" value="XM_033521116.1"/>
</dbReference>
<accession>A0A6A5XVB3</accession>
<evidence type="ECO:0000313" key="1">
    <source>
        <dbReference type="EMBL" id="KAF2016873.1"/>
    </source>
</evidence>
<name>A0A6A5XVB3_9PLEO</name>
<organism evidence="1 2">
    <name type="scientific">Aaosphaeria arxii CBS 175.79</name>
    <dbReference type="NCBI Taxonomy" id="1450172"/>
    <lineage>
        <taxon>Eukaryota</taxon>
        <taxon>Fungi</taxon>
        <taxon>Dikarya</taxon>
        <taxon>Ascomycota</taxon>
        <taxon>Pezizomycotina</taxon>
        <taxon>Dothideomycetes</taxon>
        <taxon>Pleosporomycetidae</taxon>
        <taxon>Pleosporales</taxon>
        <taxon>Pleosporales incertae sedis</taxon>
        <taxon>Aaosphaeria</taxon>
    </lineage>
</organism>
<dbReference type="Proteomes" id="UP000799778">
    <property type="component" value="Unassembled WGS sequence"/>
</dbReference>
<dbReference type="GeneID" id="54278513"/>
<protein>
    <submittedName>
        <fullName evidence="1">Uncharacterized protein</fullName>
    </submittedName>
</protein>